<proteinExistence type="predicted"/>
<reference evidence="1 2" key="1">
    <citation type="journal article" date="2019" name="Int. J. Syst. Evol. Microbiol.">
        <title>The Global Catalogue of Microorganisms (GCM) 10K type strain sequencing project: providing services to taxonomists for standard genome sequencing and annotation.</title>
        <authorList>
            <consortium name="The Broad Institute Genomics Platform"/>
            <consortium name="The Broad Institute Genome Sequencing Center for Infectious Disease"/>
            <person name="Wu L."/>
            <person name="Ma J."/>
        </authorList>
    </citation>
    <scope>NUCLEOTIDE SEQUENCE [LARGE SCALE GENOMIC DNA]</scope>
    <source>
        <strain evidence="1 2">XZYJ18</strain>
    </source>
</reference>
<dbReference type="AlphaFoldDB" id="A0ABD5Q2P3"/>
<keyword evidence="2" id="KW-1185">Reference proteome</keyword>
<evidence type="ECO:0000313" key="1">
    <source>
        <dbReference type="EMBL" id="MFC4824815.1"/>
    </source>
</evidence>
<name>A0ABD5Q2P3_9EURY</name>
<dbReference type="EMBL" id="JBHSHT010000001">
    <property type="protein sequence ID" value="MFC4824815.1"/>
    <property type="molecule type" value="Genomic_DNA"/>
</dbReference>
<protein>
    <submittedName>
        <fullName evidence="1">Sporulation protein</fullName>
    </submittedName>
</protein>
<gene>
    <name evidence="1" type="ORF">ACFO9K_11150</name>
</gene>
<accession>A0ABD5Q2P3</accession>
<comment type="caution">
    <text evidence="1">The sequence shown here is derived from an EMBL/GenBank/DDBJ whole genome shotgun (WGS) entry which is preliminary data.</text>
</comment>
<dbReference type="Proteomes" id="UP001595945">
    <property type="component" value="Unassembled WGS sequence"/>
</dbReference>
<dbReference type="InterPro" id="IPR009776">
    <property type="entry name" value="Spore_0_M"/>
</dbReference>
<evidence type="ECO:0000313" key="2">
    <source>
        <dbReference type="Proteomes" id="UP001595945"/>
    </source>
</evidence>
<sequence>MKKVLASVGIGNASVDTVLPSATVTPGETIDAEVNVSGGSAEQEVGAIRFELETRYATEEGYDDADIDRFTLTDDLTIPPDHEETRSVSIDVPYGTPVTLGNVDVWVETELDIDWAVDPEDKDHLEVKPTPRLQAVFDAMEDLGFSFRSAECEADPYDRYGSGNRFVQEFEFRPQSGPFRGELDEVELVARENADELTLFVEIDRRGGLLSEMAETDESKTSLTIRDPDAATIRDDLERVLEQYA</sequence>
<dbReference type="Pfam" id="PF07070">
    <property type="entry name" value="Spo0M"/>
    <property type="match status" value="1"/>
</dbReference>
<dbReference type="GeneID" id="73044485"/>
<dbReference type="PANTHER" id="PTHR40053">
    <property type="entry name" value="SPORULATION-CONTROL PROTEIN SPO0M"/>
    <property type="match status" value="1"/>
</dbReference>
<dbReference type="RefSeq" id="WP_254269468.1">
    <property type="nucleotide sequence ID" value="NZ_CP100400.1"/>
</dbReference>
<dbReference type="PANTHER" id="PTHR40053:SF1">
    <property type="entry name" value="SPORULATION-CONTROL PROTEIN SPO0M"/>
    <property type="match status" value="1"/>
</dbReference>
<organism evidence="1 2">
    <name type="scientific">Halorussus aquaticus</name>
    <dbReference type="NCBI Taxonomy" id="2953748"/>
    <lineage>
        <taxon>Archaea</taxon>
        <taxon>Methanobacteriati</taxon>
        <taxon>Methanobacteriota</taxon>
        <taxon>Stenosarchaea group</taxon>
        <taxon>Halobacteria</taxon>
        <taxon>Halobacteriales</taxon>
        <taxon>Haladaptataceae</taxon>
        <taxon>Halorussus</taxon>
    </lineage>
</organism>